<feature type="domain" description="Cullin family profile" evidence="2">
    <location>
        <begin position="525"/>
        <end position="718"/>
    </location>
</feature>
<reference evidence="3" key="1">
    <citation type="journal article" date="2020" name="Microb. Genom.">
        <title>Genetic diversity of clinical and environmental Mucorales isolates obtained from an investigation of mucormycosis cases among solid organ transplant recipients.</title>
        <authorList>
            <person name="Nguyen M.H."/>
            <person name="Kaul D."/>
            <person name="Muto C."/>
            <person name="Cheng S.J."/>
            <person name="Richter R.A."/>
            <person name="Bruno V.M."/>
            <person name="Liu G."/>
            <person name="Beyhan S."/>
            <person name="Sundermann A.J."/>
            <person name="Mounaud S."/>
            <person name="Pasculle A.W."/>
            <person name="Nierman W.C."/>
            <person name="Driscoll E."/>
            <person name="Cumbie R."/>
            <person name="Clancy C.J."/>
            <person name="Dupont C.L."/>
        </authorList>
    </citation>
    <scope>NUCLEOTIDE SEQUENCE</scope>
    <source>
        <strain evidence="3">GL16</strain>
    </source>
</reference>
<dbReference type="SUPFAM" id="SSF75632">
    <property type="entry name" value="Cullin homology domain"/>
    <property type="match status" value="1"/>
</dbReference>
<evidence type="ECO:0000313" key="4">
    <source>
        <dbReference type="Proteomes" id="UP000717996"/>
    </source>
</evidence>
<comment type="caution">
    <text evidence="3">The sequence shown here is derived from an EMBL/GenBank/DDBJ whole genome shotgun (WGS) entry which is preliminary data.</text>
</comment>
<dbReference type="Gene3D" id="1.20.1310.10">
    <property type="entry name" value="Cullin Repeats"/>
    <property type="match status" value="1"/>
</dbReference>
<dbReference type="Pfam" id="PF26557">
    <property type="entry name" value="Cullin_AB"/>
    <property type="match status" value="1"/>
</dbReference>
<dbReference type="GO" id="GO:0070979">
    <property type="term" value="P:protein K11-linked ubiquitination"/>
    <property type="evidence" value="ECO:0007669"/>
    <property type="project" value="TreeGrafter"/>
</dbReference>
<evidence type="ECO:0000259" key="2">
    <source>
        <dbReference type="PROSITE" id="PS50069"/>
    </source>
</evidence>
<comment type="similarity">
    <text evidence="1">Belongs to the cullin family.</text>
</comment>
<dbReference type="OrthoDB" id="5581181at2759"/>
<dbReference type="InterPro" id="IPR044554">
    <property type="entry name" value="ANAPC2"/>
</dbReference>
<name>A0A9P6YL32_RHIOR</name>
<dbReference type="GO" id="GO:0031625">
    <property type="term" value="F:ubiquitin protein ligase binding"/>
    <property type="evidence" value="ECO:0007669"/>
    <property type="project" value="InterPro"/>
</dbReference>
<protein>
    <recommendedName>
        <fullName evidence="2">Cullin family profile domain-containing protein</fullName>
    </recommendedName>
</protein>
<dbReference type="GO" id="GO:0006511">
    <property type="term" value="P:ubiquitin-dependent protein catabolic process"/>
    <property type="evidence" value="ECO:0007669"/>
    <property type="project" value="InterPro"/>
</dbReference>
<dbReference type="Gene3D" id="3.30.230.130">
    <property type="entry name" value="Cullin, Chain C, Domain 2"/>
    <property type="match status" value="1"/>
</dbReference>
<dbReference type="InterPro" id="IPR016158">
    <property type="entry name" value="Cullin_homology"/>
</dbReference>
<sequence length="734" mass="85228">MSNFYSQFPKQTRALHAIKRLTTYFEFQGNNTNESLPTMTKIVDYCLKHPRLLTLRDSPLRALHDPNIPYNLIQDWYIGISLDYLEAILFIQLVNDIYECFEHTELALHMSFSEGSALASVELKNSLKKACIDLIQKKISFTFNDAQETYCKIALKHIEQIFKQKQSHSPKTLSFASLFVPDMKYQGKELERQSRLELDIELPNLADLFNLSAEFLERSSRKALLELDDDLTIEDVNSWLLDEEDDTVDVDSIQSKLQQFLDICSKLNALCLEPDWVKILKEIIKERLNSKEWEEEHYVSLVRIQLKWLHVLILPWISYVMPKSGKKEDDWFAFLRQKIKAEHILYEAIYQFRIPAILDIIWDIPETDEVILDLQITANKRGLLNHLQQKLIQEIRERLLQQGVFTVDILDYYASCIRCLRRIDPSCKILMAVTEIIQAYMSGYRKDVAKGVVEMIRDSDTYSHICRSDDDDPYVFTALELNNEQIQVEPESIKEDMLAKLRRLQTKSTDITAMLISMCNPVKDFVTTYSNQLGKMLLSTKNYDTDAEILRLETLKLNFPPNTFIRCDIMLKDVADSKRIDKAVHESKNIDHSFHSIILSRKYWPGGKDDGDDDDASDNDHSDVAFQQWPTRQQNIENYMKEYTKVKASRKLKFIPTSGTVSLELDFETHSQSFDVRPEAAAIIKLFEGDDTALTKDEMADKLGFTKVVIIECLNIWTKSKVLKLAADGRYSLY</sequence>
<dbReference type="EMBL" id="JAANIT010000171">
    <property type="protein sequence ID" value="KAG1551053.1"/>
    <property type="molecule type" value="Genomic_DNA"/>
</dbReference>
<evidence type="ECO:0000313" key="3">
    <source>
        <dbReference type="EMBL" id="KAG1551053.1"/>
    </source>
</evidence>
<dbReference type="AlphaFoldDB" id="A0A9P6YL32"/>
<dbReference type="PANTHER" id="PTHR45957:SF1">
    <property type="entry name" value="ANAPHASE-PROMOTING COMPLEX SUBUNIT 2"/>
    <property type="match status" value="1"/>
</dbReference>
<dbReference type="InterPro" id="IPR059120">
    <property type="entry name" value="Cullin-like_AB"/>
</dbReference>
<dbReference type="Pfam" id="PF25773">
    <property type="entry name" value="TPR_ANAPC2"/>
    <property type="match status" value="1"/>
</dbReference>
<dbReference type="PROSITE" id="PS50069">
    <property type="entry name" value="CULLIN_2"/>
    <property type="match status" value="1"/>
</dbReference>
<accession>A0A9P6YL32</accession>
<dbReference type="InterPro" id="IPR036317">
    <property type="entry name" value="Cullin_homology_sf"/>
</dbReference>
<dbReference type="Proteomes" id="UP000717996">
    <property type="component" value="Unassembled WGS sequence"/>
</dbReference>
<dbReference type="InterPro" id="IPR057975">
    <property type="entry name" value="TPR_ANAPC2"/>
</dbReference>
<dbReference type="GO" id="GO:0005680">
    <property type="term" value="C:anaphase-promoting complex"/>
    <property type="evidence" value="ECO:0007669"/>
    <property type="project" value="TreeGrafter"/>
</dbReference>
<dbReference type="PANTHER" id="PTHR45957">
    <property type="entry name" value="ANAPHASE-PROMOTING COMPLEX SUBUNIT 2"/>
    <property type="match status" value="1"/>
</dbReference>
<proteinExistence type="inferred from homology"/>
<dbReference type="GO" id="GO:0007091">
    <property type="term" value="P:metaphase/anaphase transition of mitotic cell cycle"/>
    <property type="evidence" value="ECO:0007669"/>
    <property type="project" value="TreeGrafter"/>
</dbReference>
<evidence type="ECO:0000256" key="1">
    <source>
        <dbReference type="PROSITE-ProRule" id="PRU00330"/>
    </source>
</evidence>
<organism evidence="3 4">
    <name type="scientific">Rhizopus oryzae</name>
    <name type="common">Mucormycosis agent</name>
    <name type="synonym">Rhizopus arrhizus var. delemar</name>
    <dbReference type="NCBI Taxonomy" id="64495"/>
    <lineage>
        <taxon>Eukaryota</taxon>
        <taxon>Fungi</taxon>
        <taxon>Fungi incertae sedis</taxon>
        <taxon>Mucoromycota</taxon>
        <taxon>Mucoromycotina</taxon>
        <taxon>Mucoromycetes</taxon>
        <taxon>Mucorales</taxon>
        <taxon>Mucorineae</taxon>
        <taxon>Rhizopodaceae</taxon>
        <taxon>Rhizopus</taxon>
    </lineage>
</organism>
<gene>
    <name evidence="3" type="ORF">G6F51_002084</name>
</gene>